<sequence length="52" mass="6153">MTALIKIGGKIRFLDPLIKTFMSRFMFEEDDLLQHVPEEGQYLVDYFSGRKK</sequence>
<accession>A0ABV9QB92</accession>
<dbReference type="Proteomes" id="UP001596002">
    <property type="component" value="Unassembled WGS sequence"/>
</dbReference>
<proteinExistence type="predicted"/>
<keyword evidence="2" id="KW-1185">Reference proteome</keyword>
<evidence type="ECO:0000313" key="2">
    <source>
        <dbReference type="Proteomes" id="UP001596002"/>
    </source>
</evidence>
<organism evidence="1 2">
    <name type="scientific">Effusibacillus consociatus</name>
    <dbReference type="NCBI Taxonomy" id="1117041"/>
    <lineage>
        <taxon>Bacteria</taxon>
        <taxon>Bacillati</taxon>
        <taxon>Bacillota</taxon>
        <taxon>Bacilli</taxon>
        <taxon>Bacillales</taxon>
        <taxon>Alicyclobacillaceae</taxon>
        <taxon>Effusibacillus</taxon>
    </lineage>
</organism>
<reference evidence="2" key="1">
    <citation type="journal article" date="2019" name="Int. J. Syst. Evol. Microbiol.">
        <title>The Global Catalogue of Microorganisms (GCM) 10K type strain sequencing project: providing services to taxonomists for standard genome sequencing and annotation.</title>
        <authorList>
            <consortium name="The Broad Institute Genomics Platform"/>
            <consortium name="The Broad Institute Genome Sequencing Center for Infectious Disease"/>
            <person name="Wu L."/>
            <person name="Ma J."/>
        </authorList>
    </citation>
    <scope>NUCLEOTIDE SEQUENCE [LARGE SCALE GENOMIC DNA]</scope>
    <source>
        <strain evidence="2">WYCCWR 12678</strain>
    </source>
</reference>
<name>A0ABV9QB92_9BACL</name>
<dbReference type="RefSeq" id="WP_380028931.1">
    <property type="nucleotide sequence ID" value="NZ_JBHSHC010000149.1"/>
</dbReference>
<comment type="caution">
    <text evidence="1">The sequence shown here is derived from an EMBL/GenBank/DDBJ whole genome shotgun (WGS) entry which is preliminary data.</text>
</comment>
<gene>
    <name evidence="1" type="ORF">ACFO8Q_21510</name>
</gene>
<protein>
    <submittedName>
        <fullName evidence="1">Uncharacterized protein</fullName>
    </submittedName>
</protein>
<evidence type="ECO:0000313" key="1">
    <source>
        <dbReference type="EMBL" id="MFC4769887.1"/>
    </source>
</evidence>
<dbReference type="EMBL" id="JBHSHC010000149">
    <property type="protein sequence ID" value="MFC4769887.1"/>
    <property type="molecule type" value="Genomic_DNA"/>
</dbReference>